<dbReference type="OMA" id="RFPNDIF"/>
<feature type="coiled-coil region" evidence="1">
    <location>
        <begin position="88"/>
        <end position="230"/>
    </location>
</feature>
<accession>A0A0N4WMZ4</accession>
<organism evidence="5">
    <name type="scientific">Haemonchus placei</name>
    <name type="common">Barber's pole worm</name>
    <dbReference type="NCBI Taxonomy" id="6290"/>
    <lineage>
        <taxon>Eukaryota</taxon>
        <taxon>Metazoa</taxon>
        <taxon>Ecdysozoa</taxon>
        <taxon>Nematoda</taxon>
        <taxon>Chromadorea</taxon>
        <taxon>Rhabditida</taxon>
        <taxon>Rhabditina</taxon>
        <taxon>Rhabditomorpha</taxon>
        <taxon>Strongyloidea</taxon>
        <taxon>Trichostrongylidae</taxon>
        <taxon>Haemonchus</taxon>
    </lineage>
</organism>
<dbReference type="AlphaFoldDB" id="A0A0N4WMZ4"/>
<name>A0A0N4WMZ4_HAEPC</name>
<dbReference type="WBParaSite" id="HPLM_0001261601-mRNA-1">
    <property type="protein sequence ID" value="HPLM_0001261601-mRNA-1"/>
    <property type="gene ID" value="HPLM_0001261601"/>
</dbReference>
<proteinExistence type="predicted"/>
<evidence type="ECO:0000256" key="1">
    <source>
        <dbReference type="SAM" id="Coils"/>
    </source>
</evidence>
<evidence type="ECO:0000313" key="4">
    <source>
        <dbReference type="Proteomes" id="UP000268014"/>
    </source>
</evidence>
<feature type="compositionally biased region" description="Basic and acidic residues" evidence="2">
    <location>
        <begin position="400"/>
        <end position="414"/>
    </location>
</feature>
<feature type="compositionally biased region" description="Low complexity" evidence="2">
    <location>
        <begin position="444"/>
        <end position="463"/>
    </location>
</feature>
<reference evidence="5" key="1">
    <citation type="submission" date="2017-02" db="UniProtKB">
        <authorList>
            <consortium name="WormBaseParasite"/>
        </authorList>
    </citation>
    <scope>IDENTIFICATION</scope>
</reference>
<feature type="compositionally biased region" description="Basic residues" evidence="2">
    <location>
        <begin position="346"/>
        <end position="355"/>
    </location>
</feature>
<dbReference type="EMBL" id="UZAF01017919">
    <property type="protein sequence ID" value="VDO46168.1"/>
    <property type="molecule type" value="Genomic_DNA"/>
</dbReference>
<gene>
    <name evidence="3" type="ORF">HPLM_LOCUS12608</name>
</gene>
<keyword evidence="4" id="KW-1185">Reference proteome</keyword>
<evidence type="ECO:0000256" key="2">
    <source>
        <dbReference type="SAM" id="MobiDB-lite"/>
    </source>
</evidence>
<evidence type="ECO:0000313" key="5">
    <source>
        <dbReference type="WBParaSite" id="HPLM_0001261601-mRNA-1"/>
    </source>
</evidence>
<feature type="region of interest" description="Disordered" evidence="2">
    <location>
        <begin position="328"/>
        <end position="470"/>
    </location>
</feature>
<dbReference type="OrthoDB" id="5856743at2759"/>
<dbReference type="Proteomes" id="UP000268014">
    <property type="component" value="Unassembled WGS sequence"/>
</dbReference>
<evidence type="ECO:0000313" key="3">
    <source>
        <dbReference type="EMBL" id="VDO46168.1"/>
    </source>
</evidence>
<feature type="compositionally biased region" description="Polar residues" evidence="2">
    <location>
        <begin position="382"/>
        <end position="399"/>
    </location>
</feature>
<keyword evidence="1" id="KW-0175">Coiled coil</keyword>
<protein>
    <submittedName>
        <fullName evidence="5">TMF_TATA_bd domain-containing protein</fullName>
    </submittedName>
</protein>
<reference evidence="3 4" key="2">
    <citation type="submission" date="2018-11" db="EMBL/GenBank/DDBJ databases">
        <authorList>
            <consortium name="Pathogen Informatics"/>
        </authorList>
    </citation>
    <scope>NUCLEOTIDE SEQUENCE [LARGE SCALE GENOMIC DNA]</scope>
    <source>
        <strain evidence="3 4">MHpl1</strain>
    </source>
</reference>
<sequence length="540" mass="60347">MSDIAAEIKRELELGEALDREISALWAELNRYEMANTDDYTAEVIDGQVSQQHKINETRSASLTISEKSLKSVLDQTSSIHSTAGEFVHVLEAVVRDAEEKVESFRNRVEKLQRKKESIITESAQRDDLHQAIAQLEYQLEKKREELEQEKEIVRLQNEKIKKEREEIELLIKEKTELLEKIAKEESIQEELRVSNSIAEKELAVMKDQIKCADEKIAQLHADQTALEERLASDSLKWQEKLSSVKEKSCEEAILALERDLLAFTDRITLEKQVTQERKQKVLSDLNSARELLAQEQGLYSSKRDAYEKLCAELNSIQSQIDAFTSLRTPSKPVESAAAGAEGNKKSSRRKRAKRRPVESDSDEGSSSCIPEVEGLKPFSPDTISFKQRQKSAGSSCRSTKSDSRGTIRVERKTPGAAPENEVQMSDQNPSPAAPQRRDDEQHANNNEASGAAGSDSNSSDSSISPPYENFVTKRFPNDIFLKKTPSIDGIDSAVSPNVSANGISLETDSDQSIWSCASPNKGANAMDTTIETDLDQSLW</sequence>